<accession>A0ABR8Q3D7</accession>
<organism evidence="7 8">
    <name type="scientific">Clostridium gallinarum</name>
    <dbReference type="NCBI Taxonomy" id="2762246"/>
    <lineage>
        <taxon>Bacteria</taxon>
        <taxon>Bacillati</taxon>
        <taxon>Bacillota</taxon>
        <taxon>Clostridia</taxon>
        <taxon>Eubacteriales</taxon>
        <taxon>Clostridiaceae</taxon>
        <taxon>Clostridium</taxon>
    </lineage>
</organism>
<dbReference type="PROSITE" id="PS51128">
    <property type="entry name" value="ZF_DKSA_2"/>
    <property type="match status" value="1"/>
</dbReference>
<dbReference type="InterPro" id="IPR000962">
    <property type="entry name" value="Znf_DskA_TraR"/>
</dbReference>
<dbReference type="RefSeq" id="WP_191749688.1">
    <property type="nucleotide sequence ID" value="NZ_JACSQZ010000019.1"/>
</dbReference>
<evidence type="ECO:0000259" key="6">
    <source>
        <dbReference type="Pfam" id="PF01258"/>
    </source>
</evidence>
<dbReference type="Proteomes" id="UP000640335">
    <property type="component" value="Unassembled WGS sequence"/>
</dbReference>
<proteinExistence type="predicted"/>
<comment type="caution">
    <text evidence="7">The sequence shown here is derived from an EMBL/GenBank/DDBJ whole genome shotgun (WGS) entry which is preliminary data.</text>
</comment>
<evidence type="ECO:0000313" key="8">
    <source>
        <dbReference type="Proteomes" id="UP000640335"/>
    </source>
</evidence>
<dbReference type="SUPFAM" id="SSF109635">
    <property type="entry name" value="DnaK suppressor protein DksA, alpha-hairpin domain"/>
    <property type="match status" value="1"/>
</dbReference>
<dbReference type="InterPro" id="IPR014240">
    <property type="entry name" value="YteA"/>
</dbReference>
<evidence type="ECO:0000313" key="7">
    <source>
        <dbReference type="EMBL" id="MBD7914925.1"/>
    </source>
</evidence>
<feature type="compositionally biased region" description="Low complexity" evidence="5">
    <location>
        <begin position="176"/>
        <end position="193"/>
    </location>
</feature>
<dbReference type="PANTHER" id="PTHR33823:SF4">
    <property type="entry name" value="GENERAL STRESS PROTEIN 16O"/>
    <property type="match status" value="1"/>
</dbReference>
<name>A0ABR8Q3D7_9CLOT</name>
<protein>
    <submittedName>
        <fullName evidence="7">TraR/DksA C4-type zinc finger protein</fullName>
    </submittedName>
</protein>
<dbReference type="Gene3D" id="1.20.120.910">
    <property type="entry name" value="DksA, coiled-coil domain"/>
    <property type="match status" value="1"/>
</dbReference>
<dbReference type="Pfam" id="PF01258">
    <property type="entry name" value="zf-dskA_traR"/>
    <property type="match status" value="1"/>
</dbReference>
<keyword evidence="8" id="KW-1185">Reference proteome</keyword>
<keyword evidence="3" id="KW-0862">Zinc</keyword>
<keyword evidence="2" id="KW-0863">Zinc-finger</keyword>
<dbReference type="InterPro" id="IPR037187">
    <property type="entry name" value="DnaK_N"/>
</dbReference>
<reference evidence="7 8" key="1">
    <citation type="submission" date="2020-08" db="EMBL/GenBank/DDBJ databases">
        <title>A Genomic Blueprint of the Chicken Gut Microbiome.</title>
        <authorList>
            <person name="Gilroy R."/>
            <person name="Ravi A."/>
            <person name="Getino M."/>
            <person name="Pursley I."/>
            <person name="Horton D.L."/>
            <person name="Alikhan N.-F."/>
            <person name="Baker D."/>
            <person name="Gharbi K."/>
            <person name="Hall N."/>
            <person name="Watson M."/>
            <person name="Adriaenssens E.M."/>
            <person name="Foster-Nyarko E."/>
            <person name="Jarju S."/>
            <person name="Secka A."/>
            <person name="Antonio M."/>
            <person name="Oren A."/>
            <person name="Chaudhuri R."/>
            <person name="La Ragione R.M."/>
            <person name="Hildebrand F."/>
            <person name="Pallen M.J."/>
        </authorList>
    </citation>
    <scope>NUCLEOTIDE SEQUENCE [LARGE SCALE GENOMIC DNA]</scope>
    <source>
        <strain evidence="7 8">Sa3CUN1</strain>
    </source>
</reference>
<sequence>MEKGKMEYYKNKLNEEKNKVNEVIKQLNDNGMTKFNSESASELSFYDNHPADMGSENFEVEKGRALEANEASMLSKINEALTAVEDGSYGKCKVCGKEIDEERLDFLPYAINCISCEDVISDVKTYNSNQRVIEESVIGNPFGHKSRYGDKDEVEFDEEDSYQAVGRFNEVKNSPEYDYSYNDDNNYGDNDSSYVEEIEGISNEQYKNQLPD</sequence>
<keyword evidence="1" id="KW-0479">Metal-binding</keyword>
<gene>
    <name evidence="7" type="ORF">H9660_07170</name>
</gene>
<dbReference type="SUPFAM" id="SSF57716">
    <property type="entry name" value="Glucocorticoid receptor-like (DNA-binding domain)"/>
    <property type="match status" value="1"/>
</dbReference>
<evidence type="ECO:0000256" key="2">
    <source>
        <dbReference type="ARBA" id="ARBA00022771"/>
    </source>
</evidence>
<evidence type="ECO:0000256" key="5">
    <source>
        <dbReference type="SAM" id="MobiDB-lite"/>
    </source>
</evidence>
<feature type="region of interest" description="Disordered" evidence="5">
    <location>
        <begin position="173"/>
        <end position="193"/>
    </location>
</feature>
<evidence type="ECO:0000256" key="4">
    <source>
        <dbReference type="PROSITE-ProRule" id="PRU00510"/>
    </source>
</evidence>
<evidence type="ECO:0000256" key="1">
    <source>
        <dbReference type="ARBA" id="ARBA00022723"/>
    </source>
</evidence>
<feature type="zinc finger region" description="dksA C4-type" evidence="4">
    <location>
        <begin position="92"/>
        <end position="116"/>
    </location>
</feature>
<dbReference type="EMBL" id="JACSQZ010000019">
    <property type="protein sequence ID" value="MBD7914925.1"/>
    <property type="molecule type" value="Genomic_DNA"/>
</dbReference>
<feature type="domain" description="Zinc finger DksA/TraR C4-type" evidence="6">
    <location>
        <begin position="87"/>
        <end position="117"/>
    </location>
</feature>
<evidence type="ECO:0000256" key="3">
    <source>
        <dbReference type="ARBA" id="ARBA00022833"/>
    </source>
</evidence>
<dbReference type="NCBIfam" id="TIGR02890">
    <property type="entry name" value="bacill_yteA"/>
    <property type="match status" value="1"/>
</dbReference>
<dbReference type="PANTHER" id="PTHR33823">
    <property type="entry name" value="RNA POLYMERASE-BINDING TRANSCRIPTION FACTOR DKSA-RELATED"/>
    <property type="match status" value="1"/>
</dbReference>